<comment type="caution">
    <text evidence="8">The sequence shown here is derived from an EMBL/GenBank/DDBJ whole genome shotgun (WGS) entry which is preliminary data.</text>
</comment>
<name>A0A0G1XVD5_9BACT</name>
<dbReference type="InterPro" id="IPR032808">
    <property type="entry name" value="DoxX"/>
</dbReference>
<dbReference type="Proteomes" id="UP000033865">
    <property type="component" value="Unassembled WGS sequence"/>
</dbReference>
<proteinExistence type="inferred from homology"/>
<evidence type="ECO:0000256" key="3">
    <source>
        <dbReference type="ARBA" id="ARBA00022475"/>
    </source>
</evidence>
<feature type="transmembrane region" description="Helical" evidence="7">
    <location>
        <begin position="67"/>
        <end position="88"/>
    </location>
</feature>
<dbReference type="PANTHER" id="PTHR33452">
    <property type="entry name" value="OXIDOREDUCTASE CATD-RELATED"/>
    <property type="match status" value="1"/>
</dbReference>
<dbReference type="GO" id="GO:0005886">
    <property type="term" value="C:plasma membrane"/>
    <property type="evidence" value="ECO:0007669"/>
    <property type="project" value="UniProtKB-SubCell"/>
</dbReference>
<evidence type="ECO:0000256" key="4">
    <source>
        <dbReference type="ARBA" id="ARBA00022692"/>
    </source>
</evidence>
<dbReference type="InterPro" id="IPR051907">
    <property type="entry name" value="DoxX-like_oxidoreductase"/>
</dbReference>
<keyword evidence="5 7" id="KW-1133">Transmembrane helix</keyword>
<dbReference type="PANTHER" id="PTHR33452:SF1">
    <property type="entry name" value="INNER MEMBRANE PROTEIN YPHA-RELATED"/>
    <property type="match status" value="1"/>
</dbReference>
<accession>A0A0G1XVD5</accession>
<evidence type="ECO:0000313" key="9">
    <source>
        <dbReference type="Proteomes" id="UP000033865"/>
    </source>
</evidence>
<evidence type="ECO:0000256" key="6">
    <source>
        <dbReference type="ARBA" id="ARBA00023136"/>
    </source>
</evidence>
<evidence type="ECO:0000256" key="2">
    <source>
        <dbReference type="ARBA" id="ARBA00006679"/>
    </source>
</evidence>
<dbReference type="EMBL" id="LCRN01000049">
    <property type="protein sequence ID" value="KKW35128.1"/>
    <property type="molecule type" value="Genomic_DNA"/>
</dbReference>
<feature type="transmembrane region" description="Helical" evidence="7">
    <location>
        <begin position="118"/>
        <end position="135"/>
    </location>
</feature>
<keyword evidence="6 7" id="KW-0472">Membrane</keyword>
<comment type="subcellular location">
    <subcellularLocation>
        <location evidence="1">Cell membrane</location>
        <topology evidence="1">Multi-pass membrane protein</topology>
    </subcellularLocation>
</comment>
<evidence type="ECO:0000256" key="1">
    <source>
        <dbReference type="ARBA" id="ARBA00004651"/>
    </source>
</evidence>
<feature type="transmembrane region" description="Helical" evidence="7">
    <location>
        <begin position="28"/>
        <end position="47"/>
    </location>
</feature>
<evidence type="ECO:0000256" key="5">
    <source>
        <dbReference type="ARBA" id="ARBA00022989"/>
    </source>
</evidence>
<keyword evidence="4 7" id="KW-0812">Transmembrane</keyword>
<evidence type="ECO:0000313" key="8">
    <source>
        <dbReference type="EMBL" id="KKW35128.1"/>
    </source>
</evidence>
<evidence type="ECO:0000256" key="7">
    <source>
        <dbReference type="SAM" id="Phobius"/>
    </source>
</evidence>
<reference evidence="8 9" key="1">
    <citation type="journal article" date="2015" name="Nature">
        <title>rRNA introns, odd ribosomes, and small enigmatic genomes across a large radiation of phyla.</title>
        <authorList>
            <person name="Brown C.T."/>
            <person name="Hug L.A."/>
            <person name="Thomas B.C."/>
            <person name="Sharon I."/>
            <person name="Castelle C.J."/>
            <person name="Singh A."/>
            <person name="Wilkins M.J."/>
            <person name="Williams K.H."/>
            <person name="Banfield J.F."/>
        </authorList>
    </citation>
    <scope>NUCLEOTIDE SEQUENCE [LARGE SCALE GENOMIC DNA]</scope>
</reference>
<organism evidence="8 9">
    <name type="scientific">Candidatus Uhrbacteria bacterium GW2011_GWC2_53_7</name>
    <dbReference type="NCBI Taxonomy" id="1618986"/>
    <lineage>
        <taxon>Bacteria</taxon>
        <taxon>Candidatus Uhriibacteriota</taxon>
    </lineage>
</organism>
<feature type="transmembrane region" description="Helical" evidence="7">
    <location>
        <begin position="95"/>
        <end position="112"/>
    </location>
</feature>
<dbReference type="AlphaFoldDB" id="A0A0G1XVD5"/>
<comment type="similarity">
    <text evidence="2">Belongs to the DoxX family.</text>
</comment>
<protein>
    <submittedName>
        <fullName evidence="8">DoxX family protein</fullName>
    </submittedName>
</protein>
<gene>
    <name evidence="8" type="ORF">UY82_C0049G0013</name>
</gene>
<dbReference type="Pfam" id="PF07681">
    <property type="entry name" value="DoxX"/>
    <property type="match status" value="1"/>
</dbReference>
<sequence length="154" mass="16753">MGTAIFALPFILNDDFMKCWCLHPQAKNFGLLMLRLAVGAVFMYHGWLKLADMGATAGFFASQGIPLAVVAAWVVALVEFIGGIAMVLGVHVKTFSLLLAINMIVALLVVHIRMPYVAAELPLVLLGAVLALYGMGAGEWRLMQKECVCEMKKQ</sequence>
<keyword evidence="3" id="KW-1003">Cell membrane</keyword>